<name>A0ACB9WGC6_CHAAC</name>
<gene>
    <name evidence="1" type="ORF">KUCAC02_023640</name>
</gene>
<sequence>MQTTLALRRQEIVQKNPLVGTFERNGRPSGWNHSFCSSFQEVQDVHMKRNAALRALPLYLLREEDPQFFKSWSAEEVDRPDITNTPVAIVSMVTEEPV</sequence>
<dbReference type="Proteomes" id="UP001057452">
    <property type="component" value="Chromosome 22"/>
</dbReference>
<organism evidence="1 2">
    <name type="scientific">Chaenocephalus aceratus</name>
    <name type="common">Blackfin icefish</name>
    <name type="synonym">Chaenichthys aceratus</name>
    <dbReference type="NCBI Taxonomy" id="36190"/>
    <lineage>
        <taxon>Eukaryota</taxon>
        <taxon>Metazoa</taxon>
        <taxon>Chordata</taxon>
        <taxon>Craniata</taxon>
        <taxon>Vertebrata</taxon>
        <taxon>Euteleostomi</taxon>
        <taxon>Actinopterygii</taxon>
        <taxon>Neopterygii</taxon>
        <taxon>Teleostei</taxon>
        <taxon>Neoteleostei</taxon>
        <taxon>Acanthomorphata</taxon>
        <taxon>Eupercaria</taxon>
        <taxon>Perciformes</taxon>
        <taxon>Notothenioidei</taxon>
        <taxon>Channichthyidae</taxon>
        <taxon>Chaenocephalus</taxon>
    </lineage>
</organism>
<accession>A0ACB9WGC6</accession>
<evidence type="ECO:0000313" key="2">
    <source>
        <dbReference type="Proteomes" id="UP001057452"/>
    </source>
</evidence>
<comment type="caution">
    <text evidence="1">The sequence shown here is derived from an EMBL/GenBank/DDBJ whole genome shotgun (WGS) entry which is preliminary data.</text>
</comment>
<keyword evidence="2" id="KW-1185">Reference proteome</keyword>
<dbReference type="EMBL" id="CM043806">
    <property type="protein sequence ID" value="KAI4812236.1"/>
    <property type="molecule type" value="Genomic_DNA"/>
</dbReference>
<reference evidence="1" key="1">
    <citation type="submission" date="2022-05" db="EMBL/GenBank/DDBJ databases">
        <title>Chromosome-level genome of Chaenocephalus aceratus.</title>
        <authorList>
            <person name="Park H."/>
        </authorList>
    </citation>
    <scope>NUCLEOTIDE SEQUENCE</scope>
    <source>
        <strain evidence="1">KU_202001</strain>
    </source>
</reference>
<proteinExistence type="predicted"/>
<protein>
    <submittedName>
        <fullName evidence="1">Uncharacterized protein</fullName>
    </submittedName>
</protein>
<evidence type="ECO:0000313" key="1">
    <source>
        <dbReference type="EMBL" id="KAI4812236.1"/>
    </source>
</evidence>